<protein>
    <recommendedName>
        <fullName evidence="2">Cyclin-D1-binding protein 1-like N-terminal domain-containing protein</fullName>
    </recommendedName>
</protein>
<reference evidence="4" key="1">
    <citation type="journal article" date="2015" name="Genome Announc.">
        <title>Draft genome sequence of Talaromyces cellulolyticus strain Y-94, a source of lignocellulosic biomass-degrading enzymes.</title>
        <authorList>
            <person name="Fujii T."/>
            <person name="Koike H."/>
            <person name="Sawayama S."/>
            <person name="Yano S."/>
            <person name="Inoue H."/>
        </authorList>
    </citation>
    <scope>NUCLEOTIDE SEQUENCE [LARGE SCALE GENOMIC DNA]</scope>
    <source>
        <strain evidence="4">Y-94</strain>
    </source>
</reference>
<dbReference type="GO" id="GO:0005634">
    <property type="term" value="C:nucleus"/>
    <property type="evidence" value="ECO:0007669"/>
    <property type="project" value="TreeGrafter"/>
</dbReference>
<keyword evidence="4" id="KW-1185">Reference proteome</keyword>
<dbReference type="Gene3D" id="1.20.1410.10">
    <property type="entry name" value="I/LWEQ domain"/>
    <property type="match status" value="1"/>
</dbReference>
<dbReference type="InterPro" id="IPR026907">
    <property type="entry name" value="GCIP-like"/>
</dbReference>
<dbReference type="Pfam" id="PF13324">
    <property type="entry name" value="GCIP_N"/>
    <property type="match status" value="1"/>
</dbReference>
<proteinExistence type="predicted"/>
<dbReference type="InterPro" id="IPR049317">
    <property type="entry name" value="GCIP-like_N"/>
</dbReference>
<evidence type="ECO:0000259" key="2">
    <source>
        <dbReference type="Pfam" id="PF13324"/>
    </source>
</evidence>
<feature type="compositionally biased region" description="Acidic residues" evidence="1">
    <location>
        <begin position="211"/>
        <end position="249"/>
    </location>
</feature>
<dbReference type="PANTHER" id="PTHR15492:SF1">
    <property type="entry name" value="CYCLIN-D1-BINDING PROTEIN 1"/>
    <property type="match status" value="1"/>
</dbReference>
<feature type="region of interest" description="Disordered" evidence="1">
    <location>
        <begin position="211"/>
        <end position="250"/>
    </location>
</feature>
<dbReference type="SUPFAM" id="SSF48371">
    <property type="entry name" value="ARM repeat"/>
    <property type="match status" value="1"/>
</dbReference>
<sequence>MSQKLHNLLTTALVLSEQFQTTLDTTPPTQNNTTAADGVQTADPLIILSNSAKSLRAQVTKLSLLAITAPFTPSAISTCLASVNDSVMPSMVTAALLLTPGEYTKAFSTEARILVKTGLKEFAILVQEITNTAEKLDPSFPSKSGESSKDAENKKKELSKQEKDVITSQTGRVWDVCDTITTLVSQGVVGHVAKRVQQWHDLVKDAISELEEWDPEDEDDGGFEELMGSDDDDDESNTENEDDDDDEKDVEALQTQKKSLLRALKPIAQIYPAIVTNRVKKGGLTANNPQQIAKLESLTANLQSIPDHVDEAAGSLYEHNLDDCVKYLKLAKTTAEKTIDLVVFPLGEQQQEDKFTVWSRTWRKVMGDVISDVQK</sequence>
<evidence type="ECO:0000313" key="3">
    <source>
        <dbReference type="EMBL" id="GAM33295.1"/>
    </source>
</evidence>
<feature type="domain" description="Cyclin-D1-binding protein 1-like N-terminal" evidence="2">
    <location>
        <begin position="48"/>
        <end position="215"/>
    </location>
</feature>
<evidence type="ECO:0000313" key="4">
    <source>
        <dbReference type="Proteomes" id="UP000053095"/>
    </source>
</evidence>
<evidence type="ECO:0000256" key="1">
    <source>
        <dbReference type="SAM" id="MobiDB-lite"/>
    </source>
</evidence>
<organism evidence="3 4">
    <name type="scientific">Talaromyces pinophilus</name>
    <name type="common">Penicillium pinophilum</name>
    <dbReference type="NCBI Taxonomy" id="128442"/>
    <lineage>
        <taxon>Eukaryota</taxon>
        <taxon>Fungi</taxon>
        <taxon>Dikarya</taxon>
        <taxon>Ascomycota</taxon>
        <taxon>Pezizomycotina</taxon>
        <taxon>Eurotiomycetes</taxon>
        <taxon>Eurotiomycetidae</taxon>
        <taxon>Eurotiales</taxon>
        <taxon>Trichocomaceae</taxon>
        <taxon>Talaromyces</taxon>
        <taxon>Talaromyces sect. Talaromyces</taxon>
    </lineage>
</organism>
<dbReference type="AlphaFoldDB" id="A0A0B8N206"/>
<feature type="region of interest" description="Disordered" evidence="1">
    <location>
        <begin position="135"/>
        <end position="163"/>
    </location>
</feature>
<dbReference type="EMBL" id="DF933799">
    <property type="protein sequence ID" value="GAM33295.1"/>
    <property type="molecule type" value="Genomic_DNA"/>
</dbReference>
<dbReference type="InterPro" id="IPR016024">
    <property type="entry name" value="ARM-type_fold"/>
</dbReference>
<feature type="compositionally biased region" description="Basic and acidic residues" evidence="1">
    <location>
        <begin position="146"/>
        <end position="163"/>
    </location>
</feature>
<dbReference type="Proteomes" id="UP000053095">
    <property type="component" value="Unassembled WGS sequence"/>
</dbReference>
<gene>
    <name evidence="3" type="ORF">TCE0_003r00093</name>
</gene>
<name>A0A0B8N206_TALPI</name>
<accession>A0A0B8N206</accession>
<dbReference type="PANTHER" id="PTHR15492">
    <property type="entry name" value="CYCLIN D1-BINDING PROTEIN 1"/>
    <property type="match status" value="1"/>
</dbReference>